<dbReference type="RefSeq" id="WP_404631334.1">
    <property type="nucleotide sequence ID" value="NZ_JADIKM010000001.1"/>
</dbReference>
<protein>
    <submittedName>
        <fullName evidence="1">Uncharacterized protein</fullName>
    </submittedName>
</protein>
<proteinExistence type="predicted"/>
<dbReference type="Proteomes" id="UP001620460">
    <property type="component" value="Unassembled WGS sequence"/>
</dbReference>
<comment type="caution">
    <text evidence="1">The sequence shown here is derived from an EMBL/GenBank/DDBJ whole genome shotgun (WGS) entry which is preliminary data.</text>
</comment>
<organism evidence="1 2">
    <name type="scientific">Dyella ginsengisoli</name>
    <dbReference type="NCBI Taxonomy" id="363848"/>
    <lineage>
        <taxon>Bacteria</taxon>
        <taxon>Pseudomonadati</taxon>
        <taxon>Pseudomonadota</taxon>
        <taxon>Gammaproteobacteria</taxon>
        <taxon>Lysobacterales</taxon>
        <taxon>Rhodanobacteraceae</taxon>
        <taxon>Dyella</taxon>
    </lineage>
</organism>
<name>A0ABW8JRB8_9GAMM</name>
<reference evidence="1 2" key="1">
    <citation type="submission" date="2020-10" db="EMBL/GenBank/DDBJ databases">
        <title>Phylogeny of dyella-like bacteria.</title>
        <authorList>
            <person name="Fu J."/>
        </authorList>
    </citation>
    <scope>NUCLEOTIDE SEQUENCE [LARGE SCALE GENOMIC DNA]</scope>
    <source>
        <strain evidence="1 2">Gsoil3046</strain>
    </source>
</reference>
<dbReference type="EMBL" id="JADIKM010000001">
    <property type="protein sequence ID" value="MFK2903677.1"/>
    <property type="molecule type" value="Genomic_DNA"/>
</dbReference>
<evidence type="ECO:0000313" key="1">
    <source>
        <dbReference type="EMBL" id="MFK2903677.1"/>
    </source>
</evidence>
<sequence>MANYKCKNDKCNEVVTATKKPGKCTKCGKNKGWDLVVTATTTGRDTSDVPEWDNAATTALTAANLVTGSALSTLGGQHGLPNAACLGAVYDAIEVPAGGSDRNAIYFNAFSANYDNDTSKLAKTDLAANAPFAINSTASHCAERALWKSISGSLTGVTLLGIGQTTRPCLLCCARYRALAASKNITILIYFDKKYDSLPGNTWLLFPATAGTAMYTS</sequence>
<evidence type="ECO:0000313" key="2">
    <source>
        <dbReference type="Proteomes" id="UP001620460"/>
    </source>
</evidence>
<accession>A0ABW8JRB8</accession>
<keyword evidence="2" id="KW-1185">Reference proteome</keyword>
<gene>
    <name evidence="1" type="ORF">ISP17_06865</name>
</gene>